<dbReference type="OrthoDB" id="6111975at2"/>
<keyword evidence="13" id="KW-1185">Reference proteome</keyword>
<dbReference type="GO" id="GO:0106310">
    <property type="term" value="F:protein serine kinase activity"/>
    <property type="evidence" value="ECO:0007669"/>
    <property type="project" value="RHEA"/>
</dbReference>
<evidence type="ECO:0000256" key="2">
    <source>
        <dbReference type="ARBA" id="ARBA00022527"/>
    </source>
</evidence>
<evidence type="ECO:0000256" key="1">
    <source>
        <dbReference type="ARBA" id="ARBA00012513"/>
    </source>
</evidence>
<dbReference type="SUPFAM" id="SSF46565">
    <property type="entry name" value="Chaperone J-domain"/>
    <property type="match status" value="1"/>
</dbReference>
<sequence>MSSTSNVYAELLGLPESTIRPCYFELLGLDRGEGDPRVIKAAYYRRVAKMSARQDKGLSESYELLLVELAEARDCLMDESSRKEYGQNLAKRAGATPTPKRSSEEKRQARAERERIREALRHRRTNASEPATPFSIAKVAAVDDELKLKEPASNVRKRADAINQGKRSQWTGFEDPGFEDLGTETTGVSASPKKSLASSPKSSSGWDSDSKESFDTASIAVAPIRPRLIDRFNPILSPAEMVSAMLGNQTPTDFQSKVLDSANPCSLVLGSYLIETQLHSTSAVCVDDGYQVDGGLDQRSAGWGPVYLASRMSDGHRVTIRILPPNFRQELTPLRHWVNKSKQIDSPVVCHAIESGRDEKRIFLVNEFMPGEDLYRLINRIGPMSLGQAMHVVISIIDSLIAAKNKNLTHPELRPGKVIVDSKGRVSVRDFALGNLIAARKQNQPDPMQLVHVLPADHVQFSAPERFRKVGKVDDRAEMYSLGCILRYLLTGRPTFELTQSNAIVAAHQSEPMQPVSKLRREMPPELDLLIRRLTAKAPEQRFSDFDQVKKSFMDVCRRWQLTRPTSADWLAVSSVAPAAASQPMKVGRWHKGRLIRSVLLSSAGVAALLVGGTMAFQHLELPSSGTFLGSTDDDAAIKPKPVTSEAKPVGPRVIRTQESAVVPVVESVDAFLLD</sequence>
<keyword evidence="2" id="KW-0723">Serine/threonine-protein kinase</keyword>
<evidence type="ECO:0000313" key="12">
    <source>
        <dbReference type="EMBL" id="KAA1259950.1"/>
    </source>
</evidence>
<organism evidence="12 13">
    <name type="scientific">Rubripirellula obstinata</name>
    <dbReference type="NCBI Taxonomy" id="406547"/>
    <lineage>
        <taxon>Bacteria</taxon>
        <taxon>Pseudomonadati</taxon>
        <taxon>Planctomycetota</taxon>
        <taxon>Planctomycetia</taxon>
        <taxon>Pirellulales</taxon>
        <taxon>Pirellulaceae</taxon>
        <taxon>Rubripirellula</taxon>
    </lineage>
</organism>
<name>A0A5B1CK77_9BACT</name>
<reference evidence="12 13" key="1">
    <citation type="submission" date="2019-08" db="EMBL/GenBank/DDBJ databases">
        <title>Deep-cultivation of Planctomycetes and their phenomic and genomic characterization uncovers novel biology.</title>
        <authorList>
            <person name="Wiegand S."/>
            <person name="Jogler M."/>
            <person name="Boedeker C."/>
            <person name="Pinto D."/>
            <person name="Vollmers J."/>
            <person name="Rivas-Marin E."/>
            <person name="Kohn T."/>
            <person name="Peeters S.H."/>
            <person name="Heuer A."/>
            <person name="Rast P."/>
            <person name="Oberbeckmann S."/>
            <person name="Bunk B."/>
            <person name="Jeske O."/>
            <person name="Meyerdierks A."/>
            <person name="Storesund J.E."/>
            <person name="Kallscheuer N."/>
            <person name="Luecker S."/>
            <person name="Lage O.M."/>
            <person name="Pohl T."/>
            <person name="Merkel B.J."/>
            <person name="Hornburger P."/>
            <person name="Mueller R.-W."/>
            <person name="Bruemmer F."/>
            <person name="Labrenz M."/>
            <person name="Spormann A.M."/>
            <person name="Op Den Camp H."/>
            <person name="Overmann J."/>
            <person name="Amann R."/>
            <person name="Jetten M.S.M."/>
            <person name="Mascher T."/>
            <person name="Medema M.H."/>
            <person name="Devos D.P."/>
            <person name="Kaster A.-K."/>
            <person name="Ovreas L."/>
            <person name="Rohde M."/>
            <person name="Galperin M.Y."/>
            <person name="Jogler C."/>
        </authorList>
    </citation>
    <scope>NUCLEOTIDE SEQUENCE [LARGE SCALE GENOMIC DNA]</scope>
    <source>
        <strain evidence="12 13">LF1</strain>
    </source>
</reference>
<dbReference type="RefSeq" id="WP_068262604.1">
    <property type="nucleotide sequence ID" value="NZ_LWSK01000037.1"/>
</dbReference>
<evidence type="ECO:0000256" key="6">
    <source>
        <dbReference type="ARBA" id="ARBA00022840"/>
    </source>
</evidence>
<evidence type="ECO:0000256" key="4">
    <source>
        <dbReference type="ARBA" id="ARBA00022741"/>
    </source>
</evidence>
<proteinExistence type="predicted"/>
<feature type="domain" description="Protein kinase" evidence="10">
    <location>
        <begin position="292"/>
        <end position="554"/>
    </location>
</feature>
<feature type="domain" description="J" evidence="11">
    <location>
        <begin position="22"/>
        <end position="89"/>
    </location>
</feature>
<gene>
    <name evidence="12" type="primary">prkC_3</name>
    <name evidence="12" type="ORF">LF1_24880</name>
</gene>
<dbReference type="PANTHER" id="PTHR24356">
    <property type="entry name" value="SERINE/THREONINE-PROTEIN KINASE"/>
    <property type="match status" value="1"/>
</dbReference>
<feature type="region of interest" description="Disordered" evidence="9">
    <location>
        <begin position="154"/>
        <end position="212"/>
    </location>
</feature>
<dbReference type="Gene3D" id="1.10.287.110">
    <property type="entry name" value="DnaJ domain"/>
    <property type="match status" value="1"/>
</dbReference>
<dbReference type="CDD" id="cd14014">
    <property type="entry name" value="STKc_PknB_like"/>
    <property type="match status" value="1"/>
</dbReference>
<evidence type="ECO:0000256" key="8">
    <source>
        <dbReference type="ARBA" id="ARBA00048679"/>
    </source>
</evidence>
<evidence type="ECO:0000256" key="9">
    <source>
        <dbReference type="SAM" id="MobiDB-lite"/>
    </source>
</evidence>
<evidence type="ECO:0000256" key="5">
    <source>
        <dbReference type="ARBA" id="ARBA00022777"/>
    </source>
</evidence>
<feature type="compositionally biased region" description="Basic and acidic residues" evidence="9">
    <location>
        <begin position="101"/>
        <end position="113"/>
    </location>
</feature>
<dbReference type="InterPro" id="IPR000719">
    <property type="entry name" value="Prot_kinase_dom"/>
</dbReference>
<dbReference type="Gene3D" id="1.10.510.10">
    <property type="entry name" value="Transferase(Phosphotransferase) domain 1"/>
    <property type="match status" value="1"/>
</dbReference>
<dbReference type="PROSITE" id="PS50076">
    <property type="entry name" value="DNAJ_2"/>
    <property type="match status" value="1"/>
</dbReference>
<dbReference type="Pfam" id="PF00069">
    <property type="entry name" value="Pkinase"/>
    <property type="match status" value="1"/>
</dbReference>
<dbReference type="EMBL" id="VRLW01000001">
    <property type="protein sequence ID" value="KAA1259950.1"/>
    <property type="molecule type" value="Genomic_DNA"/>
</dbReference>
<comment type="catalytic activity">
    <reaction evidence="7">
        <text>L-threonyl-[protein] + ATP = O-phospho-L-threonyl-[protein] + ADP + H(+)</text>
        <dbReference type="Rhea" id="RHEA:46608"/>
        <dbReference type="Rhea" id="RHEA-COMP:11060"/>
        <dbReference type="Rhea" id="RHEA-COMP:11605"/>
        <dbReference type="ChEBI" id="CHEBI:15378"/>
        <dbReference type="ChEBI" id="CHEBI:30013"/>
        <dbReference type="ChEBI" id="CHEBI:30616"/>
        <dbReference type="ChEBI" id="CHEBI:61977"/>
        <dbReference type="ChEBI" id="CHEBI:456216"/>
        <dbReference type="EC" id="2.7.11.1"/>
    </reaction>
</comment>
<keyword evidence="4" id="KW-0547">Nucleotide-binding</keyword>
<dbReference type="InterPro" id="IPR001623">
    <property type="entry name" value="DnaJ_domain"/>
</dbReference>
<evidence type="ECO:0000259" key="11">
    <source>
        <dbReference type="PROSITE" id="PS50076"/>
    </source>
</evidence>
<dbReference type="InterPro" id="IPR011009">
    <property type="entry name" value="Kinase-like_dom_sf"/>
</dbReference>
<keyword evidence="3 12" id="KW-0808">Transferase</keyword>
<dbReference type="InterPro" id="IPR036869">
    <property type="entry name" value="J_dom_sf"/>
</dbReference>
<keyword evidence="6" id="KW-0067">ATP-binding</keyword>
<evidence type="ECO:0000313" key="13">
    <source>
        <dbReference type="Proteomes" id="UP000322699"/>
    </source>
</evidence>
<evidence type="ECO:0000256" key="3">
    <source>
        <dbReference type="ARBA" id="ARBA00022679"/>
    </source>
</evidence>
<evidence type="ECO:0000256" key="7">
    <source>
        <dbReference type="ARBA" id="ARBA00047899"/>
    </source>
</evidence>
<comment type="caution">
    <text evidence="12">The sequence shown here is derived from an EMBL/GenBank/DDBJ whole genome shotgun (WGS) entry which is preliminary data.</text>
</comment>
<keyword evidence="5 12" id="KW-0418">Kinase</keyword>
<dbReference type="AlphaFoldDB" id="A0A5B1CK77"/>
<dbReference type="SUPFAM" id="SSF56112">
    <property type="entry name" value="Protein kinase-like (PK-like)"/>
    <property type="match status" value="1"/>
</dbReference>
<dbReference type="Proteomes" id="UP000322699">
    <property type="component" value="Unassembled WGS sequence"/>
</dbReference>
<dbReference type="SMART" id="SM00220">
    <property type="entry name" value="S_TKc"/>
    <property type="match status" value="1"/>
</dbReference>
<dbReference type="PANTHER" id="PTHR24356:SF1">
    <property type="entry name" value="SERINE_THREONINE-PROTEIN KINASE GREATWALL"/>
    <property type="match status" value="1"/>
</dbReference>
<dbReference type="InterPro" id="IPR050236">
    <property type="entry name" value="Ser_Thr_kinase_AGC"/>
</dbReference>
<evidence type="ECO:0000259" key="10">
    <source>
        <dbReference type="PROSITE" id="PS50011"/>
    </source>
</evidence>
<protein>
    <recommendedName>
        <fullName evidence="1">non-specific serine/threonine protein kinase</fullName>
        <ecNumber evidence="1">2.7.11.1</ecNumber>
    </recommendedName>
</protein>
<accession>A0A5B1CK77</accession>
<dbReference type="PROSITE" id="PS50011">
    <property type="entry name" value="PROTEIN_KINASE_DOM"/>
    <property type="match status" value="1"/>
</dbReference>
<feature type="compositionally biased region" description="Low complexity" evidence="9">
    <location>
        <begin position="189"/>
        <end position="207"/>
    </location>
</feature>
<feature type="region of interest" description="Disordered" evidence="9">
    <location>
        <begin position="86"/>
        <end position="113"/>
    </location>
</feature>
<comment type="catalytic activity">
    <reaction evidence="8">
        <text>L-seryl-[protein] + ATP = O-phospho-L-seryl-[protein] + ADP + H(+)</text>
        <dbReference type="Rhea" id="RHEA:17989"/>
        <dbReference type="Rhea" id="RHEA-COMP:9863"/>
        <dbReference type="Rhea" id="RHEA-COMP:11604"/>
        <dbReference type="ChEBI" id="CHEBI:15378"/>
        <dbReference type="ChEBI" id="CHEBI:29999"/>
        <dbReference type="ChEBI" id="CHEBI:30616"/>
        <dbReference type="ChEBI" id="CHEBI:83421"/>
        <dbReference type="ChEBI" id="CHEBI:456216"/>
        <dbReference type="EC" id="2.7.11.1"/>
    </reaction>
</comment>
<dbReference type="EC" id="2.7.11.1" evidence="1"/>
<dbReference type="GO" id="GO:0004674">
    <property type="term" value="F:protein serine/threonine kinase activity"/>
    <property type="evidence" value="ECO:0007669"/>
    <property type="project" value="UniProtKB-KW"/>
</dbReference>
<dbReference type="GO" id="GO:0005524">
    <property type="term" value="F:ATP binding"/>
    <property type="evidence" value="ECO:0007669"/>
    <property type="project" value="UniProtKB-KW"/>
</dbReference>